<feature type="repeat" description="ANK" evidence="3">
    <location>
        <begin position="408"/>
        <end position="440"/>
    </location>
</feature>
<evidence type="ECO:0000256" key="3">
    <source>
        <dbReference type="PROSITE-ProRule" id="PRU00023"/>
    </source>
</evidence>
<keyword evidence="1" id="KW-0677">Repeat</keyword>
<dbReference type="InterPro" id="IPR002110">
    <property type="entry name" value="Ankyrin_rpt"/>
</dbReference>
<dbReference type="Gene3D" id="1.25.40.20">
    <property type="entry name" value="Ankyrin repeat-containing domain"/>
    <property type="match status" value="11"/>
</dbReference>
<feature type="repeat" description="ANK" evidence="3">
    <location>
        <begin position="257"/>
        <end position="290"/>
    </location>
</feature>
<proteinExistence type="predicted"/>
<feature type="repeat" description="ANK" evidence="3">
    <location>
        <begin position="441"/>
        <end position="473"/>
    </location>
</feature>
<feature type="repeat" description="ANK" evidence="3">
    <location>
        <begin position="158"/>
        <end position="190"/>
    </location>
</feature>
<dbReference type="Proteomes" id="UP000472277">
    <property type="component" value="Chromosome 16"/>
</dbReference>
<dbReference type="Pfam" id="PF13857">
    <property type="entry name" value="Ank_5"/>
    <property type="match status" value="1"/>
</dbReference>
<keyword evidence="2 3" id="KW-0040">ANK repeat</keyword>
<evidence type="ECO:0000313" key="5">
    <source>
        <dbReference type="Proteomes" id="UP000472277"/>
    </source>
</evidence>
<gene>
    <name evidence="4" type="primary">ANKRD52</name>
</gene>
<dbReference type="Pfam" id="PF12796">
    <property type="entry name" value="Ank_2"/>
    <property type="match status" value="7"/>
</dbReference>
<dbReference type="SUPFAM" id="SSF48403">
    <property type="entry name" value="Ankyrin repeat"/>
    <property type="match status" value="3"/>
</dbReference>
<feature type="repeat" description="ANK" evidence="3">
    <location>
        <begin position="191"/>
        <end position="223"/>
    </location>
</feature>
<feature type="repeat" description="ANK" evidence="3">
    <location>
        <begin position="791"/>
        <end position="823"/>
    </location>
</feature>
<feature type="repeat" description="ANK" evidence="3">
    <location>
        <begin position="357"/>
        <end position="389"/>
    </location>
</feature>
<organism evidence="4 5">
    <name type="scientific">Salmo trutta</name>
    <name type="common">Brown trout</name>
    <dbReference type="NCBI Taxonomy" id="8032"/>
    <lineage>
        <taxon>Eukaryota</taxon>
        <taxon>Metazoa</taxon>
        <taxon>Chordata</taxon>
        <taxon>Craniata</taxon>
        <taxon>Vertebrata</taxon>
        <taxon>Euteleostomi</taxon>
        <taxon>Actinopterygii</taxon>
        <taxon>Neopterygii</taxon>
        <taxon>Teleostei</taxon>
        <taxon>Protacanthopterygii</taxon>
        <taxon>Salmoniformes</taxon>
        <taxon>Salmonidae</taxon>
        <taxon>Salmoninae</taxon>
        <taxon>Salmo</taxon>
    </lineage>
</organism>
<name>A0A673YDU3_SALTR</name>
<evidence type="ECO:0000313" key="4">
    <source>
        <dbReference type="Ensembl" id="ENSSTUP00000032645.1"/>
    </source>
</evidence>
<sequence length="1007" mass="107664">MLLRVWLKATDWLTEFALSLSYLSLISLSGASINAKDQGWLTPLHRAAFLISLNIIAHHTPHPFYLFSFRLSQKAVGLLLKHDAEVNLRDKFWQTPLHVAAANRATRCAETLIPKLSSLNVADRFGRTALHHAAHSGHMEMVNLLLNKGANLSASDKKERQPIHWAAYLGHLEIVKLLVSQSADAMCRDKRGYTPLHAAAASGQIEVVKYLLRLGSEIDEPNAFGNTALHMACYTGQEAVANELVNRGANVNQPNQRGCTPLHLAAVSTNGALCLELLVNNGADVNMQSKEGKSPLHMAAIHGRFTRSQILIQNGGEIDCVDKYGNTPLHVAAKHGHELLISTLMTNGADTARQGINGMFPLHLAVLYGFSDCCRKLLSSGQLYSIVSSLSNEHVLSAGFDINTPDSLGRTCLHAAASGGNVECLNLLLSSGADLNNKDTLGRSPLHYAAANGSYQCTVALVSAGAEVNELDQKGCNPLHYAAASQTFRRVDRHYSVGHHSEERAKEAFFCLEYLLDNGADPALRNTKGYSAVHYAAAHGNKQNLELLLEMSFNCLGDVESSVPVSPLHLAAYNGHCEALGVLSETLVSLDVRDAGGHTALYLAAQQGHAQCVEVLLSHGASCHLKERRRKWTPLHVAGVCVCMTALMLAALGSHTDCVHILLEKGAGADTADKRGRTALHRAAAMGSEDCVSALLEHGASALCRESRGRTPLHLASSCGHMELLRSLLQGATSTDPLDSLLDYSGYTPAHWAAYHGHEDCLDVLLDHKPFSIQEGNPFTPLHCVVKLIDQRLTPLHAAAYSESVAGLQLALVQGAEVNAVDTTGHSALMVAANNGQTAAVEVLLHQAKADLTLLDVNDNTALHLACSKAHEMCALLILGEISDPSLINATNGALQMPLHIAARNGLATVVQVLLSRGAAVMAVDEEGHTPALACAPNKDVADCLALILSTMKPFPPKDASAAASFGLNLLKHCGIAACGPLPNGNLRHTYTKDRHGTIGLDGCFTE</sequence>
<dbReference type="Ensembl" id="ENSSTUT00000034106.1">
    <property type="protein sequence ID" value="ENSSTUP00000032645.1"/>
    <property type="gene ID" value="ENSSTUG00000013535.1"/>
</dbReference>
<dbReference type="AlphaFoldDB" id="A0A673YDU3"/>
<feature type="repeat" description="ANK" evidence="3">
    <location>
        <begin position="708"/>
        <end position="740"/>
    </location>
</feature>
<feature type="repeat" description="ANK" evidence="3">
    <location>
        <begin position="596"/>
        <end position="628"/>
    </location>
</feature>
<dbReference type="SMART" id="SM00248">
    <property type="entry name" value="ANK"/>
    <property type="match status" value="24"/>
</dbReference>
<feature type="repeat" description="ANK" evidence="3">
    <location>
        <begin position="324"/>
        <end position="356"/>
    </location>
</feature>
<feature type="repeat" description="ANK" evidence="3">
    <location>
        <begin position="528"/>
        <end position="550"/>
    </location>
</feature>
<dbReference type="PANTHER" id="PTHR24198:SF192">
    <property type="entry name" value="SERINE_THREONINE-PROTEIN PHOSPHATASE 6 REGULATORY ANKYRIN REPEAT SUBUNIT A"/>
    <property type="match status" value="1"/>
</dbReference>
<dbReference type="Pfam" id="PF00023">
    <property type="entry name" value="Ank"/>
    <property type="match status" value="2"/>
</dbReference>
<dbReference type="PROSITE" id="PS50088">
    <property type="entry name" value="ANK_REPEAT"/>
    <property type="match status" value="18"/>
</dbReference>
<feature type="repeat" description="ANK" evidence="3">
    <location>
        <begin position="291"/>
        <end position="323"/>
    </location>
</feature>
<dbReference type="InterPro" id="IPR036770">
    <property type="entry name" value="Ankyrin_rpt-contain_sf"/>
</dbReference>
<feature type="repeat" description="ANK" evidence="3">
    <location>
        <begin position="894"/>
        <end position="926"/>
    </location>
</feature>
<dbReference type="GeneTree" id="ENSGT00950000182908"/>
<dbReference type="PRINTS" id="PR01415">
    <property type="entry name" value="ANKYRIN"/>
</dbReference>
<protein>
    <submittedName>
        <fullName evidence="4">Ankyrin repeat domain 52</fullName>
    </submittedName>
</protein>
<feature type="repeat" description="ANK" evidence="3">
    <location>
        <begin position="745"/>
        <end position="768"/>
    </location>
</feature>
<dbReference type="PANTHER" id="PTHR24198">
    <property type="entry name" value="ANKYRIN REPEAT AND PROTEIN KINASE DOMAIN-CONTAINING PROTEIN"/>
    <property type="match status" value="1"/>
</dbReference>
<reference evidence="4" key="2">
    <citation type="submission" date="2025-09" db="UniProtKB">
        <authorList>
            <consortium name="Ensembl"/>
        </authorList>
    </citation>
    <scope>IDENTIFICATION</scope>
</reference>
<dbReference type="Pfam" id="PF13637">
    <property type="entry name" value="Ank_4"/>
    <property type="match status" value="2"/>
</dbReference>
<feature type="repeat" description="ANK" evidence="3">
    <location>
        <begin position="224"/>
        <end position="256"/>
    </location>
</feature>
<dbReference type="PROSITE" id="PS50297">
    <property type="entry name" value="ANK_REP_REGION"/>
    <property type="match status" value="16"/>
</dbReference>
<feature type="repeat" description="ANK" evidence="3">
    <location>
        <begin position="125"/>
        <end position="157"/>
    </location>
</feature>
<reference evidence="4" key="1">
    <citation type="submission" date="2025-08" db="UniProtKB">
        <authorList>
            <consortium name="Ensembl"/>
        </authorList>
    </citation>
    <scope>IDENTIFICATION</scope>
</reference>
<feature type="repeat" description="ANK" evidence="3">
    <location>
        <begin position="645"/>
        <end position="674"/>
    </location>
</feature>
<feature type="repeat" description="ANK" evidence="3">
    <location>
        <begin position="675"/>
        <end position="707"/>
    </location>
</feature>
<keyword evidence="5" id="KW-1185">Reference proteome</keyword>
<evidence type="ECO:0000256" key="2">
    <source>
        <dbReference type="ARBA" id="ARBA00023043"/>
    </source>
</evidence>
<accession>A0A673YDU3</accession>
<evidence type="ECO:0000256" key="1">
    <source>
        <dbReference type="ARBA" id="ARBA00022737"/>
    </source>
</evidence>